<evidence type="ECO:0000256" key="17">
    <source>
        <dbReference type="PIRSR" id="PIRSR600829-3"/>
    </source>
</evidence>
<feature type="transmembrane region" description="Helical" evidence="19">
    <location>
        <begin position="274"/>
        <end position="296"/>
    </location>
</feature>
<dbReference type="EMBL" id="ADGQ01000035">
    <property type="protein sequence ID" value="EFM64944.1"/>
    <property type="molecule type" value="Genomic_DNA"/>
</dbReference>
<comment type="cofactor">
    <cofactor evidence="18">
        <name>Mg(2+)</name>
        <dbReference type="ChEBI" id="CHEBI:18420"/>
    </cofactor>
    <text evidence="18">Mn(2+), Zn(2+), Cd(2+) and Co(2+) support activity to lesser extents.</text>
</comment>
<dbReference type="STRING" id="596315.HMPREF0634_1283"/>
<evidence type="ECO:0000256" key="8">
    <source>
        <dbReference type="ARBA" id="ARBA00022777"/>
    </source>
</evidence>
<dbReference type="GO" id="GO:0005886">
    <property type="term" value="C:plasma membrane"/>
    <property type="evidence" value="ECO:0007669"/>
    <property type="project" value="UniProtKB-SubCell"/>
</dbReference>
<evidence type="ECO:0000259" key="20">
    <source>
        <dbReference type="SMART" id="SM00014"/>
    </source>
</evidence>
<keyword evidence="22" id="KW-1185">Reference proteome</keyword>
<evidence type="ECO:0000256" key="16">
    <source>
        <dbReference type="PIRSR" id="PIRSR600829-2"/>
    </source>
</evidence>
<feature type="binding site" evidence="17">
    <location>
        <begin position="154"/>
        <end position="155"/>
    </location>
    <ligand>
        <name>ATP</name>
        <dbReference type="ChEBI" id="CHEBI:30616"/>
    </ligand>
</feature>
<reference evidence="21 22" key="1">
    <citation type="submission" date="2010-08" db="EMBL/GenBank/DDBJ databases">
        <authorList>
            <person name="Harkins D.M."/>
            <person name="Madupu R."/>
            <person name="Durkin A.S."/>
            <person name="Torralba M."/>
            <person name="Methe B."/>
            <person name="Sutton G.G."/>
            <person name="Nelson K.E."/>
        </authorList>
    </citation>
    <scope>NUCLEOTIDE SEQUENCE [LARGE SCALE GENOMIC DNA]</scope>
    <source>
        <strain evidence="21 22">DSM 17678</strain>
    </source>
</reference>
<evidence type="ECO:0000256" key="14">
    <source>
        <dbReference type="ARBA" id="ARBA00023264"/>
    </source>
</evidence>
<evidence type="ECO:0000313" key="21">
    <source>
        <dbReference type="EMBL" id="EFM64944.1"/>
    </source>
</evidence>
<proteinExistence type="inferred from homology"/>
<comment type="caution">
    <text evidence="21">The sequence shown here is derived from an EMBL/GenBank/DDBJ whole genome shotgun (WGS) entry which is preliminary data.</text>
</comment>
<dbReference type="Gene3D" id="1.20.144.10">
    <property type="entry name" value="Phosphatidic acid phosphatase type 2/haloperoxidase"/>
    <property type="match status" value="1"/>
</dbReference>
<keyword evidence="3" id="KW-1003">Cell membrane</keyword>
<dbReference type="eggNOG" id="COG0818">
    <property type="taxonomic scope" value="Bacteria"/>
</dbReference>
<dbReference type="CDD" id="cd14266">
    <property type="entry name" value="UDPK_IM_PAP2_like"/>
    <property type="match status" value="1"/>
</dbReference>
<keyword evidence="12 19" id="KW-0472">Membrane</keyword>
<evidence type="ECO:0000256" key="6">
    <source>
        <dbReference type="ARBA" id="ARBA00022692"/>
    </source>
</evidence>
<feature type="transmembrane region" description="Helical" evidence="19">
    <location>
        <begin position="156"/>
        <end position="176"/>
    </location>
</feature>
<dbReference type="GO" id="GO:0046872">
    <property type="term" value="F:metal ion binding"/>
    <property type="evidence" value="ECO:0007669"/>
    <property type="project" value="UniProtKB-KW"/>
</dbReference>
<evidence type="ECO:0000313" key="22">
    <source>
        <dbReference type="Proteomes" id="UP000003244"/>
    </source>
</evidence>
<organism evidence="21 22">
    <name type="scientific">Peptostreptococcus stomatis DSM 17678</name>
    <dbReference type="NCBI Taxonomy" id="596315"/>
    <lineage>
        <taxon>Bacteria</taxon>
        <taxon>Bacillati</taxon>
        <taxon>Bacillota</taxon>
        <taxon>Clostridia</taxon>
        <taxon>Peptostreptococcales</taxon>
        <taxon>Peptostreptococcaceae</taxon>
        <taxon>Peptostreptococcus</taxon>
    </lineage>
</organism>
<keyword evidence="13" id="KW-0594">Phospholipid biosynthesis</keyword>
<dbReference type="SUPFAM" id="SSF48317">
    <property type="entry name" value="Acid phosphatase/Vanadium-dependent haloperoxidase"/>
    <property type="match status" value="1"/>
</dbReference>
<dbReference type="eggNOG" id="COG0671">
    <property type="taxonomic scope" value="Bacteria"/>
</dbReference>
<dbReference type="Pfam" id="PF01219">
    <property type="entry name" value="DAGK_prokar"/>
    <property type="match status" value="1"/>
</dbReference>
<keyword evidence="9 17" id="KW-0067">ATP-binding</keyword>
<evidence type="ECO:0000256" key="7">
    <source>
        <dbReference type="ARBA" id="ARBA00022741"/>
    </source>
</evidence>
<dbReference type="Pfam" id="PF01569">
    <property type="entry name" value="PAP2"/>
    <property type="match status" value="1"/>
</dbReference>
<dbReference type="GO" id="GO:0008654">
    <property type="term" value="P:phospholipid biosynthetic process"/>
    <property type="evidence" value="ECO:0007669"/>
    <property type="project" value="UniProtKB-KW"/>
</dbReference>
<dbReference type="InterPro" id="IPR000829">
    <property type="entry name" value="DAGK"/>
</dbReference>
<evidence type="ECO:0000256" key="19">
    <source>
        <dbReference type="SAM" id="Phobius"/>
    </source>
</evidence>
<keyword evidence="7 17" id="KW-0547">Nucleotide-binding</keyword>
<dbReference type="Proteomes" id="UP000003244">
    <property type="component" value="Unassembled WGS sequence"/>
</dbReference>
<dbReference type="SMART" id="SM00014">
    <property type="entry name" value="acidPPc"/>
    <property type="match status" value="1"/>
</dbReference>
<comment type="similarity">
    <text evidence="2">Belongs to the bacterial diacylglycerol kinase family.</text>
</comment>
<evidence type="ECO:0000256" key="10">
    <source>
        <dbReference type="ARBA" id="ARBA00022989"/>
    </source>
</evidence>
<evidence type="ECO:0000256" key="1">
    <source>
        <dbReference type="ARBA" id="ARBA00004651"/>
    </source>
</evidence>
<dbReference type="GO" id="GO:0016301">
    <property type="term" value="F:kinase activity"/>
    <property type="evidence" value="ECO:0007669"/>
    <property type="project" value="UniProtKB-KW"/>
</dbReference>
<dbReference type="CDD" id="cd03383">
    <property type="entry name" value="PAP2_diacylglycerolkinase"/>
    <property type="match status" value="1"/>
</dbReference>
<evidence type="ECO:0000256" key="12">
    <source>
        <dbReference type="ARBA" id="ARBA00023136"/>
    </source>
</evidence>
<dbReference type="InterPro" id="IPR000326">
    <property type="entry name" value="PAP2/HPO"/>
</dbReference>
<feature type="binding site" evidence="18">
    <location>
        <position position="136"/>
    </location>
    <ligand>
        <name>a divalent metal cation</name>
        <dbReference type="ChEBI" id="CHEBI:60240"/>
    </ligand>
</feature>
<keyword evidence="10 19" id="KW-1133">Transmembrane helix</keyword>
<feature type="binding site" evidence="17">
    <location>
        <position position="136"/>
    </location>
    <ligand>
        <name>ATP</name>
        <dbReference type="ChEBI" id="CHEBI:30616"/>
    </ligand>
</feature>
<keyword evidence="5" id="KW-0808">Transferase</keyword>
<keyword evidence="8" id="KW-0418">Kinase</keyword>
<feature type="transmembrane region" description="Helical" evidence="19">
    <location>
        <begin position="116"/>
        <end position="135"/>
    </location>
</feature>
<evidence type="ECO:0000256" key="11">
    <source>
        <dbReference type="ARBA" id="ARBA00023098"/>
    </source>
</evidence>
<keyword evidence="4" id="KW-0444">Lipid biosynthesis</keyword>
<evidence type="ECO:0000256" key="4">
    <source>
        <dbReference type="ARBA" id="ARBA00022516"/>
    </source>
</evidence>
<dbReference type="InterPro" id="IPR036938">
    <property type="entry name" value="PAP2/HPO_sf"/>
</dbReference>
<evidence type="ECO:0000256" key="5">
    <source>
        <dbReference type="ARBA" id="ARBA00022679"/>
    </source>
</evidence>
<evidence type="ECO:0000256" key="13">
    <source>
        <dbReference type="ARBA" id="ARBA00023209"/>
    </source>
</evidence>
<accession>E0E2F3</accession>
<evidence type="ECO:0000256" key="9">
    <source>
        <dbReference type="ARBA" id="ARBA00022840"/>
    </source>
</evidence>
<keyword evidence="18" id="KW-0460">Magnesium</keyword>
<feature type="active site" description="Proton acceptor" evidence="15">
    <location>
        <position position="129"/>
    </location>
</feature>
<evidence type="ECO:0000256" key="15">
    <source>
        <dbReference type="PIRSR" id="PIRSR600829-1"/>
    </source>
</evidence>
<feature type="binding site" evidence="17">
    <location>
        <position position="88"/>
    </location>
    <ligand>
        <name>ATP</name>
        <dbReference type="ChEBI" id="CHEBI:30616"/>
    </ligand>
</feature>
<keyword evidence="18" id="KW-0479">Metal-binding</keyword>
<feature type="binding site" evidence="18">
    <location>
        <position position="88"/>
    </location>
    <ligand>
        <name>a divalent metal cation</name>
        <dbReference type="ChEBI" id="CHEBI:60240"/>
    </ligand>
</feature>
<dbReference type="InterPro" id="IPR036945">
    <property type="entry name" value="DAGK_sf"/>
</dbReference>
<dbReference type="AlphaFoldDB" id="E0E2F3"/>
<feature type="domain" description="Phosphatidic acid phosphatase type 2/haloperoxidase" evidence="20">
    <location>
        <begin position="196"/>
        <end position="292"/>
    </location>
</feature>
<sequence length="298" mass="33230">MSKDLKDDKSIDKIDLEDIDEMLIDDSDISDSKEDKKSYKPDKEKIKEEKDRERYKIFKKNKDKKIKQGFTKSVNAAIDGILYTFRSERNMKLHYLACFLVLIASLFFDFSKMEFIVLLGAITMVVITEMINTAVEKTVDMVTQEYNPLAKIAKDVAAGAVLVSAIYSVGVAYILFYKKLTLLTGNLVYRIRESELHITLICIVVVLIAVVVVKAITFTGTPLKGGMPSGHAALAFAIATSITLMTERVEASSLAYLMALLVAQSRIEGKIHTFWETVAGAILGTLVAIVIFQLGLFY</sequence>
<dbReference type="GO" id="GO:0005524">
    <property type="term" value="F:ATP binding"/>
    <property type="evidence" value="ECO:0007669"/>
    <property type="project" value="UniProtKB-KW"/>
</dbReference>
<protein>
    <submittedName>
        <fullName evidence="21">PAP2 family protein</fullName>
    </submittedName>
</protein>
<keyword evidence="11" id="KW-0443">Lipid metabolism</keyword>
<evidence type="ECO:0000256" key="18">
    <source>
        <dbReference type="PIRSR" id="PIRSR600829-4"/>
    </source>
</evidence>
<dbReference type="PANTHER" id="PTHR34299">
    <property type="entry name" value="DIACYLGLYCEROL KINASE"/>
    <property type="match status" value="1"/>
</dbReference>
<dbReference type="PANTHER" id="PTHR34299:SF1">
    <property type="entry name" value="DIACYLGLYCEROL KINASE"/>
    <property type="match status" value="1"/>
</dbReference>
<name>E0E2F3_9FIRM</name>
<feature type="transmembrane region" description="Helical" evidence="19">
    <location>
        <begin position="93"/>
        <end position="110"/>
    </location>
</feature>
<dbReference type="PROSITE" id="PS01069">
    <property type="entry name" value="DAGK_PROKAR"/>
    <property type="match status" value="1"/>
</dbReference>
<dbReference type="Gene3D" id="1.10.287.3610">
    <property type="match status" value="1"/>
</dbReference>
<feature type="binding site" evidence="16">
    <location>
        <position position="129"/>
    </location>
    <ligand>
        <name>substrate</name>
    </ligand>
</feature>
<keyword evidence="6 19" id="KW-0812">Transmembrane</keyword>
<gene>
    <name evidence="21" type="ORF">HMPREF0634_1283</name>
</gene>
<evidence type="ECO:0000256" key="2">
    <source>
        <dbReference type="ARBA" id="ARBA00005967"/>
    </source>
</evidence>
<comment type="subcellular location">
    <subcellularLocation>
        <location evidence="1">Cell membrane</location>
        <topology evidence="1">Multi-pass membrane protein</topology>
    </subcellularLocation>
</comment>
<feature type="transmembrane region" description="Helical" evidence="19">
    <location>
        <begin position="196"/>
        <end position="216"/>
    </location>
</feature>
<evidence type="ECO:0000256" key="3">
    <source>
        <dbReference type="ARBA" id="ARBA00022475"/>
    </source>
</evidence>
<keyword evidence="14" id="KW-1208">Phospholipid metabolism</keyword>